<reference evidence="1 2" key="1">
    <citation type="journal article" date="2023" name="Plants (Basel)">
        <title>Bridging the Gap: Combining Genomics and Transcriptomics Approaches to Understand Stylosanthes scabra, an Orphan Legume from the Brazilian Caatinga.</title>
        <authorList>
            <person name="Ferreira-Neto J.R.C."/>
            <person name="da Silva M.D."/>
            <person name="Binneck E."/>
            <person name="de Melo N.F."/>
            <person name="da Silva R.H."/>
            <person name="de Melo A.L.T.M."/>
            <person name="Pandolfi V."/>
            <person name="Bustamante F.O."/>
            <person name="Brasileiro-Vidal A.C."/>
            <person name="Benko-Iseppon A.M."/>
        </authorList>
    </citation>
    <scope>NUCLEOTIDE SEQUENCE [LARGE SCALE GENOMIC DNA]</scope>
    <source>
        <tissue evidence="1">Leaves</tissue>
    </source>
</reference>
<organism evidence="1 2">
    <name type="scientific">Stylosanthes scabra</name>
    <dbReference type="NCBI Taxonomy" id="79078"/>
    <lineage>
        <taxon>Eukaryota</taxon>
        <taxon>Viridiplantae</taxon>
        <taxon>Streptophyta</taxon>
        <taxon>Embryophyta</taxon>
        <taxon>Tracheophyta</taxon>
        <taxon>Spermatophyta</taxon>
        <taxon>Magnoliopsida</taxon>
        <taxon>eudicotyledons</taxon>
        <taxon>Gunneridae</taxon>
        <taxon>Pentapetalae</taxon>
        <taxon>rosids</taxon>
        <taxon>fabids</taxon>
        <taxon>Fabales</taxon>
        <taxon>Fabaceae</taxon>
        <taxon>Papilionoideae</taxon>
        <taxon>50 kb inversion clade</taxon>
        <taxon>dalbergioids sensu lato</taxon>
        <taxon>Dalbergieae</taxon>
        <taxon>Pterocarpus clade</taxon>
        <taxon>Stylosanthes</taxon>
    </lineage>
</organism>
<comment type="caution">
    <text evidence="1">The sequence shown here is derived from an EMBL/GenBank/DDBJ whole genome shotgun (WGS) entry which is preliminary data.</text>
</comment>
<proteinExistence type="predicted"/>
<evidence type="ECO:0000313" key="2">
    <source>
        <dbReference type="Proteomes" id="UP001341840"/>
    </source>
</evidence>
<keyword evidence="2" id="KW-1185">Reference proteome</keyword>
<accession>A0ABU6Q8P3</accession>
<dbReference type="Proteomes" id="UP001341840">
    <property type="component" value="Unassembled WGS sequence"/>
</dbReference>
<sequence length="122" mass="13520">MLPPILLIESATSKLRRDERSHNRSGIVKKERATGCCYFMNATVEDASSAGTSWCRCAFRFDCCMVGNHRSTITTIARSPSQCDHLLLLSFVCVNEDYVFIHGKRSGSRGQWWKVLGSGGSG</sequence>
<dbReference type="EMBL" id="JASCZI010000054">
    <property type="protein sequence ID" value="MED6107848.1"/>
    <property type="molecule type" value="Genomic_DNA"/>
</dbReference>
<name>A0ABU6Q8P3_9FABA</name>
<evidence type="ECO:0000313" key="1">
    <source>
        <dbReference type="EMBL" id="MED6107848.1"/>
    </source>
</evidence>
<protein>
    <submittedName>
        <fullName evidence="1">Uncharacterized protein</fullName>
    </submittedName>
</protein>
<gene>
    <name evidence="1" type="ORF">PIB30_018134</name>
</gene>